<reference evidence="1 2" key="1">
    <citation type="submission" date="2020-02" db="EMBL/GenBank/DDBJ databases">
        <title>Genomic Insights into the Phylogeny and Genetic Plasticity of the Human and Animal Enteric Pathogen Clostridium perfringens.</title>
        <authorList>
            <person name="Feng Y."/>
            <person name="Hu Y."/>
        </authorList>
    </citation>
    <scope>NUCLEOTIDE SEQUENCE [LARGE SCALE GENOMIC DNA]</scope>
    <source>
        <strain evidence="1 2">CP-40</strain>
    </source>
</reference>
<protein>
    <submittedName>
        <fullName evidence="1">Uncharacterized protein</fullName>
    </submittedName>
</protein>
<evidence type="ECO:0000313" key="2">
    <source>
        <dbReference type="Proteomes" id="UP000481454"/>
    </source>
</evidence>
<dbReference type="Proteomes" id="UP000481454">
    <property type="component" value="Unassembled WGS sequence"/>
</dbReference>
<accession>A0AAP6WPW0</accession>
<proteinExistence type="predicted"/>
<dbReference type="AlphaFoldDB" id="A0AAP6WPW0"/>
<sequence>MSLKDIREKNSKKSLLMNETDDNVEYSEELINQCREEFETFVKPMRDKALANLLEKIDMEKATRIAKENTKYNEQGYAVISKDDEWREDNEWNRDYDEKYKSGDVTKALENGFKEVKEHKQGKKKLKTLKECEEIWREWSEE</sequence>
<gene>
    <name evidence="1" type="ORF">G6Z34_13095</name>
</gene>
<name>A0AAP6WPW0_CLOPF</name>
<comment type="caution">
    <text evidence="1">The sequence shown here is derived from an EMBL/GenBank/DDBJ whole genome shotgun (WGS) entry which is preliminary data.</text>
</comment>
<dbReference type="EMBL" id="JAALLZ010000006">
    <property type="protein sequence ID" value="NGU31021.1"/>
    <property type="molecule type" value="Genomic_DNA"/>
</dbReference>
<evidence type="ECO:0000313" key="1">
    <source>
        <dbReference type="EMBL" id="NGU31021.1"/>
    </source>
</evidence>
<organism evidence="1 2">
    <name type="scientific">Clostridium perfringens</name>
    <dbReference type="NCBI Taxonomy" id="1502"/>
    <lineage>
        <taxon>Bacteria</taxon>
        <taxon>Bacillati</taxon>
        <taxon>Bacillota</taxon>
        <taxon>Clostridia</taxon>
        <taxon>Eubacteriales</taxon>
        <taxon>Clostridiaceae</taxon>
        <taxon>Clostridium</taxon>
    </lineage>
</organism>
<dbReference type="RefSeq" id="WP_164800932.1">
    <property type="nucleotide sequence ID" value="NZ_JAALLZ010000006.1"/>
</dbReference>